<dbReference type="EMBL" id="CP001899">
    <property type="protein sequence ID" value="ADC64393.1"/>
    <property type="molecule type" value="Genomic_DNA"/>
</dbReference>
<organism evidence="1 2">
    <name type="scientific">Ferroglobus placidus (strain DSM 10642 / AEDII12DO)</name>
    <dbReference type="NCBI Taxonomy" id="589924"/>
    <lineage>
        <taxon>Archaea</taxon>
        <taxon>Methanobacteriati</taxon>
        <taxon>Methanobacteriota</taxon>
        <taxon>Archaeoglobi</taxon>
        <taxon>Archaeoglobales</taxon>
        <taxon>Archaeoglobaceae</taxon>
        <taxon>Ferroglobus</taxon>
    </lineage>
</organism>
<reference evidence="1 2" key="2">
    <citation type="journal article" date="2011" name="Stand. Genomic Sci.">
        <title>Complete genome sequence of Ferroglobus placidus AEDII12DO.</title>
        <authorList>
            <person name="Anderson I."/>
            <person name="Risso C."/>
            <person name="Holmes D."/>
            <person name="Lucas S."/>
            <person name="Copeland A."/>
            <person name="Lapidus A."/>
            <person name="Cheng J.F."/>
            <person name="Bruce D."/>
            <person name="Goodwin L."/>
            <person name="Pitluck S."/>
            <person name="Saunders E."/>
            <person name="Brettin T."/>
            <person name="Detter J.C."/>
            <person name="Han C."/>
            <person name="Tapia R."/>
            <person name="Larimer F."/>
            <person name="Land M."/>
            <person name="Hauser L."/>
            <person name="Woyke T."/>
            <person name="Lovley D."/>
            <person name="Kyrpides N."/>
            <person name="Ivanova N."/>
        </authorList>
    </citation>
    <scope>NUCLEOTIDE SEQUENCE [LARGE SCALE GENOMIC DNA]</scope>
    <source>
        <strain evidence="2">DSM 10642 / AEDII12DO</strain>
    </source>
</reference>
<dbReference type="eggNOG" id="arCOG04110">
    <property type="taxonomic scope" value="Archaea"/>
</dbReference>
<dbReference type="Proteomes" id="UP000002613">
    <property type="component" value="Chromosome"/>
</dbReference>
<dbReference type="HOGENOM" id="CLU_1032907_0_0_2"/>
<protein>
    <submittedName>
        <fullName evidence="1">DNA primase small subunit</fullName>
    </submittedName>
</protein>
<dbReference type="KEGG" id="fpl:Ferp_0208"/>
<proteinExistence type="predicted"/>
<evidence type="ECO:0000313" key="2">
    <source>
        <dbReference type="Proteomes" id="UP000002613"/>
    </source>
</evidence>
<dbReference type="RefSeq" id="WP_012964740.1">
    <property type="nucleotide sequence ID" value="NC_013849.1"/>
</dbReference>
<dbReference type="AlphaFoldDB" id="D3S1T6"/>
<dbReference type="SUPFAM" id="SSF56747">
    <property type="entry name" value="Prim-pol domain"/>
    <property type="match status" value="1"/>
</dbReference>
<reference evidence="2" key="1">
    <citation type="submission" date="2010-02" db="EMBL/GenBank/DDBJ databases">
        <title>Complete sequence of Ferroglobus placidus DSM 10642.</title>
        <authorList>
            <consortium name="US DOE Joint Genome Institute"/>
            <person name="Lucas S."/>
            <person name="Copeland A."/>
            <person name="Lapidus A."/>
            <person name="Cheng J.-F."/>
            <person name="Bruce D."/>
            <person name="Goodwin L."/>
            <person name="Pitluck S."/>
            <person name="Saunders E."/>
            <person name="Brettin T."/>
            <person name="Detter J.C."/>
            <person name="Han C."/>
            <person name="Tapia R."/>
            <person name="Larimer F."/>
            <person name="Land M."/>
            <person name="Hauser L."/>
            <person name="Kyrpides N."/>
            <person name="Ivanova N."/>
            <person name="Holmes D."/>
            <person name="Lovley D."/>
            <person name="Kyrpides N."/>
            <person name="Anderson I.J."/>
            <person name="Woyke T."/>
        </authorList>
    </citation>
    <scope>NUCLEOTIDE SEQUENCE [LARGE SCALE GENOMIC DNA]</scope>
    <source>
        <strain evidence="2">DSM 10642 / AEDII12DO</strain>
    </source>
</reference>
<dbReference type="GeneID" id="8777702"/>
<dbReference type="PaxDb" id="589924-Ferp_0208"/>
<dbReference type="Gene3D" id="3.90.920.10">
    <property type="entry name" value="DNA primase, PRIM domain"/>
    <property type="match status" value="1"/>
</dbReference>
<dbReference type="STRING" id="589924.Ferp_0208"/>
<sequence length="269" mass="32478">MRRYKFPRGMRPSLLEEREEFYKNEFDLKLCEEWLSWRDIMNTAFAVIVGRHTDIYPPEYERVKKKALIIDEHSGMKDVLEYILQYLPEGVYYDRNVYKDLKKCVSCPKAYKDCWDCENFLGQELAFDVDPENIPCPYHGTVKEKMERHQGLSFCMIEFRKARKYAWRIYEDMKEEFKEVRMVYSGRGFHVHVIDEKAMRMSKKEREELAKVYSSYGIDEWVTNGEMRLIRLPYSLNGLVSRVCIPLSEEDRRFDPRYDERAIPKFLKK</sequence>
<accession>D3S1T6</accession>
<gene>
    <name evidence="1" type="ordered locus">Ferp_0208</name>
</gene>
<evidence type="ECO:0000313" key="1">
    <source>
        <dbReference type="EMBL" id="ADC64393.1"/>
    </source>
</evidence>
<keyword evidence="2" id="KW-1185">Reference proteome</keyword>
<name>D3S1T6_FERPA</name>